<keyword evidence="2" id="KW-1185">Reference proteome</keyword>
<dbReference type="Proteomes" id="UP000315724">
    <property type="component" value="Chromosome"/>
</dbReference>
<dbReference type="KEGG" id="tpol:Mal48_46310"/>
<dbReference type="AlphaFoldDB" id="A0A517QUQ4"/>
<gene>
    <name evidence="1" type="ORF">Mal48_46310</name>
</gene>
<evidence type="ECO:0000313" key="2">
    <source>
        <dbReference type="Proteomes" id="UP000315724"/>
    </source>
</evidence>
<name>A0A517QUQ4_9PLAN</name>
<dbReference type="EMBL" id="CP036267">
    <property type="protein sequence ID" value="QDT35355.1"/>
    <property type="molecule type" value="Genomic_DNA"/>
</dbReference>
<sequence length="73" mass="7918">MPVAYSVLALLQGSLRVFETRSGSDSAGIPARFQAALPARELHQSSDFHKALCGFQFASRTVDKTQGVDVLHE</sequence>
<accession>A0A517QUQ4</accession>
<reference evidence="1 2" key="1">
    <citation type="submission" date="2019-02" db="EMBL/GenBank/DDBJ databases">
        <title>Deep-cultivation of Planctomycetes and their phenomic and genomic characterization uncovers novel biology.</title>
        <authorList>
            <person name="Wiegand S."/>
            <person name="Jogler M."/>
            <person name="Boedeker C."/>
            <person name="Pinto D."/>
            <person name="Vollmers J."/>
            <person name="Rivas-Marin E."/>
            <person name="Kohn T."/>
            <person name="Peeters S.H."/>
            <person name="Heuer A."/>
            <person name="Rast P."/>
            <person name="Oberbeckmann S."/>
            <person name="Bunk B."/>
            <person name="Jeske O."/>
            <person name="Meyerdierks A."/>
            <person name="Storesund J.E."/>
            <person name="Kallscheuer N."/>
            <person name="Luecker S."/>
            <person name="Lage O.M."/>
            <person name="Pohl T."/>
            <person name="Merkel B.J."/>
            <person name="Hornburger P."/>
            <person name="Mueller R.-W."/>
            <person name="Bruemmer F."/>
            <person name="Labrenz M."/>
            <person name="Spormann A.M."/>
            <person name="Op den Camp H."/>
            <person name="Overmann J."/>
            <person name="Amann R."/>
            <person name="Jetten M.S.M."/>
            <person name="Mascher T."/>
            <person name="Medema M.H."/>
            <person name="Devos D.P."/>
            <person name="Kaster A.-K."/>
            <person name="Ovreas L."/>
            <person name="Rohde M."/>
            <person name="Galperin M.Y."/>
            <person name="Jogler C."/>
        </authorList>
    </citation>
    <scope>NUCLEOTIDE SEQUENCE [LARGE SCALE GENOMIC DNA]</scope>
    <source>
        <strain evidence="1 2">Mal48</strain>
    </source>
</reference>
<proteinExistence type="predicted"/>
<protein>
    <submittedName>
        <fullName evidence="1">Uncharacterized protein</fullName>
    </submittedName>
</protein>
<organism evidence="1 2">
    <name type="scientific">Thalassoglobus polymorphus</name>
    <dbReference type="NCBI Taxonomy" id="2527994"/>
    <lineage>
        <taxon>Bacteria</taxon>
        <taxon>Pseudomonadati</taxon>
        <taxon>Planctomycetota</taxon>
        <taxon>Planctomycetia</taxon>
        <taxon>Planctomycetales</taxon>
        <taxon>Planctomycetaceae</taxon>
        <taxon>Thalassoglobus</taxon>
    </lineage>
</organism>
<evidence type="ECO:0000313" key="1">
    <source>
        <dbReference type="EMBL" id="QDT35355.1"/>
    </source>
</evidence>